<gene>
    <name evidence="3" type="ORF">LK12_00310</name>
</gene>
<dbReference type="STRING" id="1348853.LK12_00310"/>
<evidence type="ECO:0000313" key="4">
    <source>
        <dbReference type="Proteomes" id="UP000031057"/>
    </source>
</evidence>
<dbReference type="RefSeq" id="WP_039278022.1">
    <property type="nucleotide sequence ID" value="NZ_JTDI01000001.1"/>
</dbReference>
<keyword evidence="1" id="KW-0597">Phosphoprotein</keyword>
<evidence type="ECO:0000313" key="3">
    <source>
        <dbReference type="EMBL" id="KHK92888.1"/>
    </source>
</evidence>
<dbReference type="Gene3D" id="3.40.50.2300">
    <property type="match status" value="1"/>
</dbReference>
<evidence type="ECO:0000259" key="2">
    <source>
        <dbReference type="PROSITE" id="PS50110"/>
    </source>
</evidence>
<dbReference type="OrthoDB" id="9800897at2"/>
<accession>A0A0B1ZUN9</accession>
<proteinExistence type="predicted"/>
<feature type="modified residue" description="4-aspartylphosphate" evidence="1">
    <location>
        <position position="52"/>
    </location>
</feature>
<comment type="caution">
    <text evidence="3">The sequence shown here is derived from an EMBL/GenBank/DDBJ whole genome shotgun (WGS) entry which is preliminary data.</text>
</comment>
<evidence type="ECO:0000256" key="1">
    <source>
        <dbReference type="PROSITE-ProRule" id="PRU00169"/>
    </source>
</evidence>
<dbReference type="InterPro" id="IPR011006">
    <property type="entry name" value="CheY-like_superfamily"/>
</dbReference>
<dbReference type="CDD" id="cd00156">
    <property type="entry name" value="REC"/>
    <property type="match status" value="1"/>
</dbReference>
<dbReference type="Pfam" id="PF00072">
    <property type="entry name" value="Response_reg"/>
    <property type="match status" value="1"/>
</dbReference>
<dbReference type="InterPro" id="IPR052048">
    <property type="entry name" value="ST_Response_Regulator"/>
</dbReference>
<dbReference type="AlphaFoldDB" id="A0A0B1ZUN9"/>
<dbReference type="Proteomes" id="UP000031057">
    <property type="component" value="Unassembled WGS sequence"/>
</dbReference>
<dbReference type="SMART" id="SM00448">
    <property type="entry name" value="REC"/>
    <property type="match status" value="1"/>
</dbReference>
<dbReference type="EMBL" id="JTDI01000001">
    <property type="protein sequence ID" value="KHK92888.1"/>
    <property type="molecule type" value="Genomic_DNA"/>
</dbReference>
<name>A0A0B1ZUN9_9SPHN</name>
<dbReference type="InterPro" id="IPR001789">
    <property type="entry name" value="Sig_transdc_resp-reg_receiver"/>
</dbReference>
<dbReference type="PROSITE" id="PS50110">
    <property type="entry name" value="RESPONSE_REGULATORY"/>
    <property type="match status" value="1"/>
</dbReference>
<keyword evidence="4" id="KW-1185">Reference proteome</keyword>
<organism evidence="3 4">
    <name type="scientific">Novosphingobium malaysiense</name>
    <dbReference type="NCBI Taxonomy" id="1348853"/>
    <lineage>
        <taxon>Bacteria</taxon>
        <taxon>Pseudomonadati</taxon>
        <taxon>Pseudomonadota</taxon>
        <taxon>Alphaproteobacteria</taxon>
        <taxon>Sphingomonadales</taxon>
        <taxon>Sphingomonadaceae</taxon>
        <taxon>Novosphingobium</taxon>
    </lineage>
</organism>
<protein>
    <submittedName>
        <fullName evidence="3">Chemotaxis protein CheY</fullName>
    </submittedName>
</protein>
<reference evidence="3 4" key="1">
    <citation type="submission" date="2014-10" db="EMBL/GenBank/DDBJ databases">
        <title>Genome sequence of Novosphingobium malaysiense MUSC 273(T).</title>
        <authorList>
            <person name="Lee L.-H."/>
        </authorList>
    </citation>
    <scope>NUCLEOTIDE SEQUENCE [LARGE SCALE GENOMIC DNA]</scope>
    <source>
        <strain evidence="3 4">MUSC 273</strain>
    </source>
</reference>
<dbReference type="GO" id="GO:0000160">
    <property type="term" value="P:phosphorelay signal transduction system"/>
    <property type="evidence" value="ECO:0007669"/>
    <property type="project" value="InterPro"/>
</dbReference>
<dbReference type="PANTHER" id="PTHR43228">
    <property type="entry name" value="TWO-COMPONENT RESPONSE REGULATOR"/>
    <property type="match status" value="1"/>
</dbReference>
<dbReference type="PANTHER" id="PTHR43228:SF1">
    <property type="entry name" value="TWO-COMPONENT RESPONSE REGULATOR ARR22"/>
    <property type="match status" value="1"/>
</dbReference>
<feature type="domain" description="Response regulatory" evidence="2">
    <location>
        <begin position="3"/>
        <end position="119"/>
    </location>
</feature>
<sequence>MKTCLIVDDSSMIRKFLRTSLESLDFAVREATNGQEAIARCEESMPDVIVLDWHMPVMTGIEFVKLLRQGGHADQPKVVFCSTENDLDHIRTAIEAGADEYVMKPFDRETLHMKLQLVGVA</sequence>
<dbReference type="SUPFAM" id="SSF52172">
    <property type="entry name" value="CheY-like"/>
    <property type="match status" value="1"/>
</dbReference>